<dbReference type="AlphaFoldDB" id="A0AAQ3THI9"/>
<organism evidence="2 3">
    <name type="scientific">Paspalum notatum var. saurae</name>
    <dbReference type="NCBI Taxonomy" id="547442"/>
    <lineage>
        <taxon>Eukaryota</taxon>
        <taxon>Viridiplantae</taxon>
        <taxon>Streptophyta</taxon>
        <taxon>Embryophyta</taxon>
        <taxon>Tracheophyta</taxon>
        <taxon>Spermatophyta</taxon>
        <taxon>Magnoliopsida</taxon>
        <taxon>Liliopsida</taxon>
        <taxon>Poales</taxon>
        <taxon>Poaceae</taxon>
        <taxon>PACMAD clade</taxon>
        <taxon>Panicoideae</taxon>
        <taxon>Andropogonodae</taxon>
        <taxon>Paspaleae</taxon>
        <taxon>Paspalinae</taxon>
        <taxon>Paspalum</taxon>
    </lineage>
</organism>
<feature type="compositionally biased region" description="Basic and acidic residues" evidence="1">
    <location>
        <begin position="78"/>
        <end position="87"/>
    </location>
</feature>
<name>A0AAQ3THI9_PASNO</name>
<dbReference type="Proteomes" id="UP001341281">
    <property type="component" value="Chromosome 05"/>
</dbReference>
<reference evidence="2 3" key="1">
    <citation type="submission" date="2024-02" db="EMBL/GenBank/DDBJ databases">
        <title>High-quality chromosome-scale genome assembly of Pensacola bahiagrass (Paspalum notatum Flugge var. saurae).</title>
        <authorList>
            <person name="Vega J.M."/>
            <person name="Podio M."/>
            <person name="Orjuela J."/>
            <person name="Siena L.A."/>
            <person name="Pessino S.C."/>
            <person name="Combes M.C."/>
            <person name="Mariac C."/>
            <person name="Albertini E."/>
            <person name="Pupilli F."/>
            <person name="Ortiz J.P.A."/>
            <person name="Leblanc O."/>
        </authorList>
    </citation>
    <scope>NUCLEOTIDE SEQUENCE [LARGE SCALE GENOMIC DNA]</scope>
    <source>
        <strain evidence="2">R1</strain>
        <tissue evidence="2">Leaf</tissue>
    </source>
</reference>
<feature type="compositionally biased region" description="Acidic residues" evidence="1">
    <location>
        <begin position="101"/>
        <end position="110"/>
    </location>
</feature>
<evidence type="ECO:0000256" key="1">
    <source>
        <dbReference type="SAM" id="MobiDB-lite"/>
    </source>
</evidence>
<proteinExistence type="predicted"/>
<protein>
    <submittedName>
        <fullName evidence="2">Uncharacterized protein</fullName>
    </submittedName>
</protein>
<feature type="region of interest" description="Disordered" evidence="1">
    <location>
        <begin position="300"/>
        <end position="329"/>
    </location>
</feature>
<sequence length="329" mass="33947">MSSSDDGKQIAALEGDGPDDHHVVDGGESSADEGANPEDPLHIYSSVNDGCSEAARGVDAGAGDGDGGEVHEEDGESDGERGEDGDVRVPGAALGVGGGEDGVDEDEGADDLGSQAVALGVPGVDGVGAAAGGHVEPLLEALDDAGAADGAQALHDHVEEGAREGELARQEEAEGDGGVDVAAGDAGGAVDEREDHAAEGPGDALDAHGGALAGRLAHAHHRQDADVEEEEGGHELGDARAVEGPGRQLLRLEQRRRRWLLVVLLLRALRRRADGLTLRVPVRAKPNVLLLALHGYLMRQQGKRMRDEKNRRGQPAHGKQLMPTQQAND</sequence>
<feature type="region of interest" description="Disordered" evidence="1">
    <location>
        <begin position="214"/>
        <end position="240"/>
    </location>
</feature>
<accession>A0AAQ3THI9</accession>
<dbReference type="EMBL" id="CP144749">
    <property type="protein sequence ID" value="WVZ73081.1"/>
    <property type="molecule type" value="Genomic_DNA"/>
</dbReference>
<evidence type="ECO:0000313" key="3">
    <source>
        <dbReference type="Proteomes" id="UP001341281"/>
    </source>
</evidence>
<evidence type="ECO:0000313" key="2">
    <source>
        <dbReference type="EMBL" id="WVZ73081.1"/>
    </source>
</evidence>
<gene>
    <name evidence="2" type="ORF">U9M48_021429</name>
</gene>
<keyword evidence="3" id="KW-1185">Reference proteome</keyword>
<feature type="region of interest" description="Disordered" evidence="1">
    <location>
        <begin position="1"/>
        <end position="115"/>
    </location>
</feature>